<evidence type="ECO:0000313" key="3">
    <source>
        <dbReference type="Proteomes" id="UP000261620"/>
    </source>
</evidence>
<keyword evidence="1" id="KW-0732">Signal</keyword>
<dbReference type="AlphaFoldDB" id="A0A3Q3XH99"/>
<organism evidence="2 3">
    <name type="scientific">Mola mola</name>
    <name type="common">Ocean sunfish</name>
    <name type="synonym">Tetraodon mola</name>
    <dbReference type="NCBI Taxonomy" id="94237"/>
    <lineage>
        <taxon>Eukaryota</taxon>
        <taxon>Metazoa</taxon>
        <taxon>Chordata</taxon>
        <taxon>Craniata</taxon>
        <taxon>Vertebrata</taxon>
        <taxon>Euteleostomi</taxon>
        <taxon>Actinopterygii</taxon>
        <taxon>Neopterygii</taxon>
        <taxon>Teleostei</taxon>
        <taxon>Neoteleostei</taxon>
        <taxon>Acanthomorphata</taxon>
        <taxon>Eupercaria</taxon>
        <taxon>Tetraodontiformes</taxon>
        <taxon>Molidae</taxon>
        <taxon>Mola</taxon>
    </lineage>
</organism>
<reference evidence="2" key="2">
    <citation type="submission" date="2025-09" db="UniProtKB">
        <authorList>
            <consortium name="Ensembl"/>
        </authorList>
    </citation>
    <scope>IDENTIFICATION</scope>
</reference>
<keyword evidence="3" id="KW-1185">Reference proteome</keyword>
<name>A0A3Q3XH99_MOLML</name>
<protein>
    <submittedName>
        <fullName evidence="2">Uncharacterized protein</fullName>
    </submittedName>
</protein>
<reference evidence="2" key="1">
    <citation type="submission" date="2025-08" db="UniProtKB">
        <authorList>
            <consortium name="Ensembl"/>
        </authorList>
    </citation>
    <scope>IDENTIFICATION</scope>
</reference>
<dbReference type="Ensembl" id="ENSMMOT00000022937.1">
    <property type="protein sequence ID" value="ENSMMOP00000022566.1"/>
    <property type="gene ID" value="ENSMMOG00000017156.1"/>
</dbReference>
<evidence type="ECO:0000256" key="1">
    <source>
        <dbReference type="SAM" id="SignalP"/>
    </source>
</evidence>
<dbReference type="Proteomes" id="UP000261620">
    <property type="component" value="Unplaced"/>
</dbReference>
<proteinExistence type="predicted"/>
<feature type="chain" id="PRO_5018779057" evidence="1">
    <location>
        <begin position="17"/>
        <end position="92"/>
    </location>
</feature>
<sequence>MLLISLAVLTAAAASSYHNIDVGKCRLDRPTCLQKSRSCFPSPGKHHLRPPVSHCCPAGSWGPFSTQMSVNKEKHVQERERQGGGGGGCWSV</sequence>
<accession>A0A3Q3XH99</accession>
<feature type="signal peptide" evidence="1">
    <location>
        <begin position="1"/>
        <end position="16"/>
    </location>
</feature>
<evidence type="ECO:0000313" key="2">
    <source>
        <dbReference type="Ensembl" id="ENSMMOP00000022566.1"/>
    </source>
</evidence>